<dbReference type="Pfam" id="PF00908">
    <property type="entry name" value="dTDP_sugar_isom"/>
    <property type="match status" value="1"/>
</dbReference>
<dbReference type="Proteomes" id="UP000516013">
    <property type="component" value="Chromosome"/>
</dbReference>
<evidence type="ECO:0000256" key="1">
    <source>
        <dbReference type="PIRSR" id="PIRSR600888-1"/>
    </source>
</evidence>
<dbReference type="GO" id="GO:0000271">
    <property type="term" value="P:polysaccharide biosynthetic process"/>
    <property type="evidence" value="ECO:0007669"/>
    <property type="project" value="TreeGrafter"/>
</dbReference>
<feature type="site" description="Participates in a stacking interaction with the thymidine ring of dTDP-4-oxo-6-deoxyglucose" evidence="2">
    <location>
        <position position="138"/>
    </location>
</feature>
<dbReference type="KEGG" id="ccur:IAR63_02165"/>
<dbReference type="InterPro" id="IPR011051">
    <property type="entry name" value="RmlC_Cupin_sf"/>
</dbReference>
<evidence type="ECO:0000256" key="2">
    <source>
        <dbReference type="PIRSR" id="PIRSR600888-3"/>
    </source>
</evidence>
<dbReference type="CDD" id="cd00438">
    <property type="entry name" value="cupin_RmlC"/>
    <property type="match status" value="1"/>
</dbReference>
<organism evidence="3 4">
    <name type="scientific">Cylindrospermopsis curvispora GIHE-G1</name>
    <dbReference type="NCBI Taxonomy" id="2666332"/>
    <lineage>
        <taxon>Bacteria</taxon>
        <taxon>Bacillati</taxon>
        <taxon>Cyanobacteriota</taxon>
        <taxon>Cyanophyceae</taxon>
        <taxon>Nostocales</taxon>
        <taxon>Aphanizomenonaceae</taxon>
        <taxon>Cylindrospermopsis</taxon>
    </lineage>
</organism>
<dbReference type="PANTHER" id="PTHR21047:SF2">
    <property type="entry name" value="THYMIDINE DIPHOSPHO-4-KETO-RHAMNOSE 3,5-EPIMERASE"/>
    <property type="match status" value="1"/>
</dbReference>
<evidence type="ECO:0000313" key="4">
    <source>
        <dbReference type="Proteomes" id="UP000516013"/>
    </source>
</evidence>
<proteinExistence type="predicted"/>
<dbReference type="RefSeq" id="WP_187706418.1">
    <property type="nucleotide sequence ID" value="NZ_CP060822.1"/>
</dbReference>
<dbReference type="Gene3D" id="2.60.120.10">
    <property type="entry name" value="Jelly Rolls"/>
    <property type="match status" value="1"/>
</dbReference>
<dbReference type="GO" id="GO:0019305">
    <property type="term" value="P:dTDP-rhamnose biosynthetic process"/>
    <property type="evidence" value="ECO:0007669"/>
    <property type="project" value="TreeGrafter"/>
</dbReference>
<dbReference type="InterPro" id="IPR000888">
    <property type="entry name" value="RmlC-like"/>
</dbReference>
<dbReference type="InterPro" id="IPR014710">
    <property type="entry name" value="RmlC-like_jellyroll"/>
</dbReference>
<evidence type="ECO:0000313" key="3">
    <source>
        <dbReference type="EMBL" id="QNP29925.1"/>
    </source>
</evidence>
<feature type="active site" description="Proton acceptor" evidence="1">
    <location>
        <position position="62"/>
    </location>
</feature>
<dbReference type="PANTHER" id="PTHR21047">
    <property type="entry name" value="DTDP-6-DEOXY-D-GLUCOSE-3,5 EPIMERASE"/>
    <property type="match status" value="1"/>
</dbReference>
<dbReference type="AlphaFoldDB" id="A0A7H0F1K9"/>
<gene>
    <name evidence="3" type="ORF">IAR63_02165</name>
</gene>
<feature type="active site" description="Proton donor" evidence="1">
    <location>
        <position position="132"/>
    </location>
</feature>
<keyword evidence="4" id="KW-1185">Reference proteome</keyword>
<name>A0A7H0F1K9_9CYAN</name>
<accession>A0A7H0F1K9</accession>
<dbReference type="EMBL" id="CP060822">
    <property type="protein sequence ID" value="QNP29925.1"/>
    <property type="molecule type" value="Genomic_DNA"/>
</dbReference>
<dbReference type="GO" id="GO:0008830">
    <property type="term" value="F:dTDP-4-dehydrorhamnose 3,5-epimerase activity"/>
    <property type="evidence" value="ECO:0007669"/>
    <property type="project" value="InterPro"/>
</dbReference>
<reference evidence="3 4" key="1">
    <citation type="submission" date="2020-08" db="EMBL/GenBank/DDBJ databases">
        <title>Complete genome sequence of Raphidiopsis curvispora isolated from drinking water reservoir in South Korea.</title>
        <authorList>
            <person name="Jeong J."/>
        </authorList>
    </citation>
    <scope>NUCLEOTIDE SEQUENCE [LARGE SCALE GENOMIC DNA]</scope>
    <source>
        <strain evidence="3 4">GIHE-G1</strain>
    </source>
</reference>
<protein>
    <submittedName>
        <fullName evidence="3">dTDP-4-dehydrorhamnose 3,5-epimerase family protein</fullName>
    </submittedName>
</protein>
<sequence>MKILTTPIAGVWIVKTIPFIDERGYFYRGFCNEELKSVLENRTISQVNVSKTEDVGAIRGIHFQCSPHSEMKFIRCTRGKIWDVAVDLRQGSATFLHWFSAELSGENGDMIVIPEGCGHAFQVLEAGTEMLYLNTAPYQPNHQGGLLYNDPLLNISWPMGVTTISQRDKSHPLLSENFQGLIV</sequence>
<dbReference type="GO" id="GO:0005829">
    <property type="term" value="C:cytosol"/>
    <property type="evidence" value="ECO:0007669"/>
    <property type="project" value="TreeGrafter"/>
</dbReference>
<dbReference type="SUPFAM" id="SSF51182">
    <property type="entry name" value="RmlC-like cupins"/>
    <property type="match status" value="1"/>
</dbReference>